<comment type="caution">
    <text evidence="2">The sequence shown here is derived from an EMBL/GenBank/DDBJ whole genome shotgun (WGS) entry which is preliminary data.</text>
</comment>
<evidence type="ECO:0000313" key="3">
    <source>
        <dbReference type="Proteomes" id="UP000299102"/>
    </source>
</evidence>
<reference evidence="2 3" key="1">
    <citation type="journal article" date="2019" name="Commun. Biol.">
        <title>The bagworm genome reveals a unique fibroin gene that provides high tensile strength.</title>
        <authorList>
            <person name="Kono N."/>
            <person name="Nakamura H."/>
            <person name="Ohtoshi R."/>
            <person name="Tomita M."/>
            <person name="Numata K."/>
            <person name="Arakawa K."/>
        </authorList>
    </citation>
    <scope>NUCLEOTIDE SEQUENCE [LARGE SCALE GENOMIC DNA]</scope>
</reference>
<organism evidence="2 3">
    <name type="scientific">Eumeta variegata</name>
    <name type="common">Bagworm moth</name>
    <name type="synonym">Eumeta japonica</name>
    <dbReference type="NCBI Taxonomy" id="151549"/>
    <lineage>
        <taxon>Eukaryota</taxon>
        <taxon>Metazoa</taxon>
        <taxon>Ecdysozoa</taxon>
        <taxon>Arthropoda</taxon>
        <taxon>Hexapoda</taxon>
        <taxon>Insecta</taxon>
        <taxon>Pterygota</taxon>
        <taxon>Neoptera</taxon>
        <taxon>Endopterygota</taxon>
        <taxon>Lepidoptera</taxon>
        <taxon>Glossata</taxon>
        <taxon>Ditrysia</taxon>
        <taxon>Tineoidea</taxon>
        <taxon>Psychidae</taxon>
        <taxon>Oiketicinae</taxon>
        <taxon>Eumeta</taxon>
    </lineage>
</organism>
<evidence type="ECO:0000256" key="1">
    <source>
        <dbReference type="SAM" id="MobiDB-lite"/>
    </source>
</evidence>
<proteinExistence type="predicted"/>
<feature type="compositionally biased region" description="Basic and acidic residues" evidence="1">
    <location>
        <begin position="10"/>
        <end position="23"/>
    </location>
</feature>
<dbReference type="EMBL" id="BGZK01001225">
    <property type="protein sequence ID" value="GBP74850.1"/>
    <property type="molecule type" value="Genomic_DNA"/>
</dbReference>
<accession>A0A4C1YIF9</accession>
<evidence type="ECO:0000313" key="2">
    <source>
        <dbReference type="EMBL" id="GBP74850.1"/>
    </source>
</evidence>
<feature type="region of interest" description="Disordered" evidence="1">
    <location>
        <begin position="1"/>
        <end position="23"/>
    </location>
</feature>
<name>A0A4C1YIF9_EUMVA</name>
<keyword evidence="3" id="KW-1185">Reference proteome</keyword>
<sequence length="107" mass="12871">MFKDIQVQYRNREQDRDQDQESKEDRFVAKLLHILRRHVCFRCKNMVFLWYGIEKRNEIVVMVDNVINRSKRFLICPRGRSRGCTLRNETESRLGAELETNVEPGLK</sequence>
<protein>
    <submittedName>
        <fullName evidence="2">Uncharacterized protein</fullName>
    </submittedName>
</protein>
<gene>
    <name evidence="2" type="ORF">EVAR_55348_1</name>
</gene>
<dbReference type="Proteomes" id="UP000299102">
    <property type="component" value="Unassembled WGS sequence"/>
</dbReference>
<dbReference type="AlphaFoldDB" id="A0A4C1YIF9"/>